<evidence type="ECO:0000256" key="1">
    <source>
        <dbReference type="SAM" id="Coils"/>
    </source>
</evidence>
<feature type="compositionally biased region" description="Basic and acidic residues" evidence="2">
    <location>
        <begin position="728"/>
        <end position="761"/>
    </location>
</feature>
<feature type="compositionally biased region" description="Polar residues" evidence="2">
    <location>
        <begin position="1125"/>
        <end position="1137"/>
    </location>
</feature>
<dbReference type="Proteomes" id="UP000295468">
    <property type="component" value="Unassembled WGS sequence"/>
</dbReference>
<keyword evidence="3" id="KW-1133">Transmembrane helix</keyword>
<comment type="caution">
    <text evidence="4">The sequence shown here is derived from an EMBL/GenBank/DDBJ whole genome shotgun (WGS) entry which is preliminary data.</text>
</comment>
<accession>A0A4R6TV52</accession>
<dbReference type="EMBL" id="SNYI01000001">
    <property type="protein sequence ID" value="TDQ32808.1"/>
    <property type="molecule type" value="Genomic_DNA"/>
</dbReference>
<evidence type="ECO:0000313" key="4">
    <source>
        <dbReference type="EMBL" id="TDQ32808.1"/>
    </source>
</evidence>
<protein>
    <recommendedName>
        <fullName evidence="6">DUF4175 family protein</fullName>
    </recommendedName>
</protein>
<feature type="region of interest" description="Disordered" evidence="2">
    <location>
        <begin position="1113"/>
        <end position="1140"/>
    </location>
</feature>
<feature type="region of interest" description="Disordered" evidence="2">
    <location>
        <begin position="728"/>
        <end position="795"/>
    </location>
</feature>
<feature type="coiled-coil region" evidence="1">
    <location>
        <begin position="600"/>
        <end position="701"/>
    </location>
</feature>
<sequence length="1179" mass="135258">MAVLTPRGYLTHFLRPHDALKTILLYTKILLLETFKHIKAQLNDFMRRYYLRMIVKGLMLSAALVLLYLLLVLALEYFFWLNSTLRSILFWSVVLLTIAMLSYYVFIPLLRLFRIKKGITEKQASAIIGQHFSEVGDKLVNLLDLAGDDHKSELLLASIEQRSSALRNIPFSQALQFRKVYTNAKYLLIPFLIFGIIWVSGNLDSFAASYKRVVDYATYYEPPAPFIFVLQPMELRVLKHQPVRIEVSTEGEVRPENVQLVLNGRNILMQEDNGNYSYTIKPPQADASFYFSAAGIRSETYEVKALEIPEIQDFILRLDYPDYLDRENDEIKSTGNATIPEGTLVEWDLRAQHTGDIRIHMEDSVIRLDNRANTFSYQQRIYRGTKYRIITSNENVNDFEKLEYELEVIPDAHPQLEVIQQMDSINPQLSYFIGTATDDHGIEQLGVTYYPEGQDDKAEYVLLERPGAVLHDFFYTWPSGLDIEQGVTYELYFSARDNDGLRNGKTTNSRVFTLKILDEVEIRDKQLEQQNRTIKNLGKTLENLKDQRKALEELNKDQKEKDMLEFNDQQKVSDFLRKQEQQEEMMGKFAKELKENLQSLDKSDKENKLLQERLERQEMLARKNERLLEELNKVADRIEKEDLQNRLEELAKDQKNNARSLEQLLELTKRYYVTEKAAQLAFELEKQANQQQAQAESVAAKDSLLQEQEKLNKAFEKTGREMDSLLKDNEQLKKPLELPFDEEKKQGVEEDQEKALEELKKVSPQSNNGNSDKENREKASQQQKSAAQKLKEMAEALQKAGSSAGGSEGMAEDAEMLRQILDNLIKFSFKQECLYDQLSQRESELAPYGELVKDQQQLQQLFTHVDDSLFALSLRRSELSEFVNEQIGEVYYNIDKTLESLTESQVYQGASYQQYVITAANNLADFLADILENMQQSLQQGPGSGQQEGGFQLPDIIKGQGELQQQMGQMGNKGEGSKGEGQDAGMGEGEQGKDQGNGDSSGKGEKNGSGKDGKENGSGKNGSEGEGPGPGGSEDSLEEIYGIYKKQQRLRQQLEKQLEDMISAEERALTQRLLRQMEDFENDLLENGITERSMTKVNMIRQQLMKLENAALEQGEKEERESRSNEQLFDTPITTKPTGLEKYTPEIELLDRQALPLRQNLKTRVKEYFKRNDRVSLPD</sequence>
<feature type="compositionally biased region" description="Basic and acidic residues" evidence="2">
    <location>
        <begin position="1002"/>
        <end position="1017"/>
    </location>
</feature>
<feature type="compositionally biased region" description="Gly residues" evidence="2">
    <location>
        <begin position="1019"/>
        <end position="1032"/>
    </location>
</feature>
<keyword evidence="3" id="KW-0472">Membrane</keyword>
<dbReference type="AlphaFoldDB" id="A0A4R6TV52"/>
<name>A0A4R6TV52_9FLAO</name>
<organism evidence="4 5">
    <name type="scientific">Zeaxanthinibacter enoshimensis</name>
    <dbReference type="NCBI Taxonomy" id="392009"/>
    <lineage>
        <taxon>Bacteria</taxon>
        <taxon>Pseudomonadati</taxon>
        <taxon>Bacteroidota</taxon>
        <taxon>Flavobacteriia</taxon>
        <taxon>Flavobacteriales</taxon>
        <taxon>Flavobacteriaceae</taxon>
        <taxon>Zeaxanthinibacter</taxon>
    </lineage>
</organism>
<evidence type="ECO:0008006" key="6">
    <source>
        <dbReference type="Google" id="ProtNLM"/>
    </source>
</evidence>
<keyword evidence="3" id="KW-0812">Transmembrane</keyword>
<feature type="compositionally biased region" description="Basic and acidic residues" evidence="2">
    <location>
        <begin position="1114"/>
        <end position="1124"/>
    </location>
</feature>
<feature type="transmembrane region" description="Helical" evidence="3">
    <location>
        <begin position="57"/>
        <end position="82"/>
    </location>
</feature>
<feature type="transmembrane region" description="Helical" evidence="3">
    <location>
        <begin position="88"/>
        <end position="113"/>
    </location>
</feature>
<evidence type="ECO:0000313" key="5">
    <source>
        <dbReference type="Proteomes" id="UP000295468"/>
    </source>
</evidence>
<proteinExistence type="predicted"/>
<evidence type="ECO:0000256" key="3">
    <source>
        <dbReference type="SAM" id="Phobius"/>
    </source>
</evidence>
<gene>
    <name evidence="4" type="ORF">CLV82_0641</name>
</gene>
<feature type="coiled-coil region" evidence="1">
    <location>
        <begin position="517"/>
        <end position="561"/>
    </location>
</feature>
<evidence type="ECO:0000256" key="2">
    <source>
        <dbReference type="SAM" id="MobiDB-lite"/>
    </source>
</evidence>
<feature type="region of interest" description="Disordered" evidence="2">
    <location>
        <begin position="962"/>
        <end position="1036"/>
    </location>
</feature>
<feature type="coiled-coil region" evidence="1">
    <location>
        <begin position="1037"/>
        <end position="1071"/>
    </location>
</feature>
<feature type="transmembrane region" description="Helical" evidence="3">
    <location>
        <begin position="186"/>
        <end position="203"/>
    </location>
</feature>
<reference evidence="4 5" key="1">
    <citation type="submission" date="2019-03" db="EMBL/GenBank/DDBJ databases">
        <title>Genomic Encyclopedia of Archaeal and Bacterial Type Strains, Phase II (KMG-II): from individual species to whole genera.</title>
        <authorList>
            <person name="Goeker M."/>
        </authorList>
    </citation>
    <scope>NUCLEOTIDE SEQUENCE [LARGE SCALE GENOMIC DNA]</scope>
    <source>
        <strain evidence="4 5">DSM 18435</strain>
    </source>
</reference>
<keyword evidence="5" id="KW-1185">Reference proteome</keyword>
<keyword evidence="1" id="KW-0175">Coiled coil</keyword>